<dbReference type="InterPro" id="IPR007450">
    <property type="entry name" value="BamE_dom"/>
</dbReference>
<comment type="function">
    <text evidence="4">Part of the outer membrane protein assembly complex, which is involved in assembly and insertion of beta-barrel proteins into the outer membrane.</text>
</comment>
<dbReference type="InterPro" id="IPR026592">
    <property type="entry name" value="BamE"/>
</dbReference>
<sequence length="224" mass="24254">MRFSPSLRTPQPIEPSRRQPSGGRRGAALAALALAVSATALLAGCGNMAAQRDMTSMFKPFRADVIQGNFVSREMAEELKPGMTKEQVQAIMGTPLLQTVFNQNRWEYVFSLRQGYQAPIVRRFTVYFDKDGKMLRADGDPLPSEEEFVAQINSLRDGGRKPKSLTEAQLQAEIAAAEKKFDQTKRPQAAASQPGNLTVYAPPSEIAALQSAAPAASVSAPAAQ</sequence>
<evidence type="ECO:0000256" key="3">
    <source>
        <dbReference type="ARBA" id="ARBA00023237"/>
    </source>
</evidence>
<evidence type="ECO:0000256" key="4">
    <source>
        <dbReference type="HAMAP-Rule" id="MF_00925"/>
    </source>
</evidence>
<evidence type="ECO:0000256" key="2">
    <source>
        <dbReference type="ARBA" id="ARBA00023136"/>
    </source>
</evidence>
<evidence type="ECO:0000259" key="6">
    <source>
        <dbReference type="Pfam" id="PF04355"/>
    </source>
</evidence>
<dbReference type="GO" id="GO:0030674">
    <property type="term" value="F:protein-macromolecule adaptor activity"/>
    <property type="evidence" value="ECO:0007669"/>
    <property type="project" value="TreeGrafter"/>
</dbReference>
<protein>
    <recommendedName>
        <fullName evidence="4">Outer membrane protein assembly factor BamE</fullName>
    </recommendedName>
</protein>
<keyword evidence="1 4" id="KW-0732">Signal</keyword>
<dbReference type="Pfam" id="PF04355">
    <property type="entry name" value="BamE"/>
    <property type="match status" value="1"/>
</dbReference>
<organism evidence="7 8">
    <name type="scientific">Thiomonas bhubaneswarensis</name>
    <dbReference type="NCBI Taxonomy" id="339866"/>
    <lineage>
        <taxon>Bacteria</taxon>
        <taxon>Pseudomonadati</taxon>
        <taxon>Pseudomonadota</taxon>
        <taxon>Betaproteobacteria</taxon>
        <taxon>Burkholderiales</taxon>
        <taxon>Thiomonas</taxon>
    </lineage>
</organism>
<dbReference type="PANTHER" id="PTHR37482">
    <property type="entry name" value="OUTER MEMBRANE PROTEIN ASSEMBLY FACTOR BAME"/>
    <property type="match status" value="1"/>
</dbReference>
<comment type="subcellular location">
    <subcellularLocation>
        <location evidence="4">Cell outer membrane</location>
    </subcellularLocation>
</comment>
<accession>A0A0K6HTA5</accession>
<comment type="subunit">
    <text evidence="4">Part of the Bam complex.</text>
</comment>
<evidence type="ECO:0000256" key="5">
    <source>
        <dbReference type="SAM" id="MobiDB-lite"/>
    </source>
</evidence>
<dbReference type="GO" id="GO:0043165">
    <property type="term" value="P:Gram-negative-bacterium-type cell outer membrane assembly"/>
    <property type="evidence" value="ECO:0007669"/>
    <property type="project" value="UniProtKB-UniRule"/>
</dbReference>
<dbReference type="HAMAP" id="MF_00925">
    <property type="entry name" value="OM_assembly_BamE"/>
    <property type="match status" value="1"/>
</dbReference>
<dbReference type="EMBL" id="CYHF01000001">
    <property type="protein sequence ID" value="CUA94018.1"/>
    <property type="molecule type" value="Genomic_DNA"/>
</dbReference>
<dbReference type="AlphaFoldDB" id="A0A0K6HTA5"/>
<dbReference type="STRING" id="339866.GCA_001418255_00495"/>
<evidence type="ECO:0000256" key="1">
    <source>
        <dbReference type="ARBA" id="ARBA00022729"/>
    </source>
</evidence>
<dbReference type="Gene3D" id="3.30.1450.10">
    <property type="match status" value="1"/>
</dbReference>
<comment type="similarity">
    <text evidence="4">Belongs to the BamE family.</text>
</comment>
<keyword evidence="8" id="KW-1185">Reference proteome</keyword>
<dbReference type="InterPro" id="IPR037873">
    <property type="entry name" value="BamE-like"/>
</dbReference>
<dbReference type="Proteomes" id="UP000183649">
    <property type="component" value="Unassembled WGS sequence"/>
</dbReference>
<reference evidence="8" key="1">
    <citation type="submission" date="2015-08" db="EMBL/GenBank/DDBJ databases">
        <authorList>
            <person name="Varghese N."/>
        </authorList>
    </citation>
    <scope>NUCLEOTIDE SEQUENCE [LARGE SCALE GENOMIC DNA]</scope>
    <source>
        <strain evidence="8">DSM 18181</strain>
    </source>
</reference>
<name>A0A0K6HTA5_9BURK</name>
<feature type="region of interest" description="Disordered" evidence="5">
    <location>
        <begin position="1"/>
        <end position="24"/>
    </location>
</feature>
<proteinExistence type="inferred from homology"/>
<gene>
    <name evidence="4" type="primary">bamE</name>
    <name evidence="7" type="ORF">Ga0061069_101498</name>
</gene>
<dbReference type="GO" id="GO:1990063">
    <property type="term" value="C:Bam protein complex"/>
    <property type="evidence" value="ECO:0007669"/>
    <property type="project" value="TreeGrafter"/>
</dbReference>
<evidence type="ECO:0000313" key="7">
    <source>
        <dbReference type="EMBL" id="CUA94018.1"/>
    </source>
</evidence>
<keyword evidence="3 4" id="KW-0998">Cell outer membrane</keyword>
<dbReference type="GO" id="GO:0051205">
    <property type="term" value="P:protein insertion into membrane"/>
    <property type="evidence" value="ECO:0007669"/>
    <property type="project" value="UniProtKB-UniRule"/>
</dbReference>
<keyword evidence="2 4" id="KW-0472">Membrane</keyword>
<dbReference type="PANTHER" id="PTHR37482:SF1">
    <property type="entry name" value="OUTER MEMBRANE PROTEIN ASSEMBLY FACTOR BAME"/>
    <property type="match status" value="1"/>
</dbReference>
<evidence type="ECO:0000313" key="8">
    <source>
        <dbReference type="Proteomes" id="UP000183649"/>
    </source>
</evidence>
<feature type="domain" description="Outer membrane protein assembly factor BamE" evidence="6">
    <location>
        <begin position="68"/>
        <end position="133"/>
    </location>
</feature>